<dbReference type="Pfam" id="PF12697">
    <property type="entry name" value="Abhydrolase_6"/>
    <property type="match status" value="1"/>
</dbReference>
<dbReference type="Proteomes" id="UP001499841">
    <property type="component" value="Unassembled WGS sequence"/>
</dbReference>
<dbReference type="InterPro" id="IPR029058">
    <property type="entry name" value="AB_hydrolase_fold"/>
</dbReference>
<proteinExistence type="predicted"/>
<feature type="domain" description="AB hydrolase-1" evidence="1">
    <location>
        <begin position="18"/>
        <end position="259"/>
    </location>
</feature>
<name>A0ABP8EWW5_9MICO</name>
<comment type="caution">
    <text evidence="2">The sequence shown here is derived from an EMBL/GenBank/DDBJ whole genome shotgun (WGS) entry which is preliminary data.</text>
</comment>
<sequence>MSARLSLTRHGPDDPMPLVLLHAFPLDRRMWDDVVADLGDLPVLTLDAAGFGDSPSPRELAESLGRPLKPSLSSYADAVALTLRDAGVDRAVVAGLSMGGYAALALAERHAELLAGIGLLDTRAAADSDTVRAHRTHVAEQAAGPMGARAVAPMLDQVLGATSHAERPDVVEKVRAWLAEAPPSGIAWAQRAMATRPDRLAALERLEVPALVLRGAEDAQSSQEDAEAMAAALRDVELVVVPRAGHLSAVEQPHEVAAALRRLHERCRRP</sequence>
<dbReference type="RefSeq" id="WP_345042426.1">
    <property type="nucleotide sequence ID" value="NZ_BAABBA010000014.1"/>
</dbReference>
<evidence type="ECO:0000313" key="3">
    <source>
        <dbReference type="Proteomes" id="UP001499841"/>
    </source>
</evidence>
<dbReference type="EMBL" id="BAABBA010000014">
    <property type="protein sequence ID" value="GAA4288470.1"/>
    <property type="molecule type" value="Genomic_DNA"/>
</dbReference>
<reference evidence="3" key="1">
    <citation type="journal article" date="2019" name="Int. J. Syst. Evol. Microbiol.">
        <title>The Global Catalogue of Microorganisms (GCM) 10K type strain sequencing project: providing services to taxonomists for standard genome sequencing and annotation.</title>
        <authorList>
            <consortium name="The Broad Institute Genomics Platform"/>
            <consortium name="The Broad Institute Genome Sequencing Center for Infectious Disease"/>
            <person name="Wu L."/>
            <person name="Ma J."/>
        </authorList>
    </citation>
    <scope>NUCLEOTIDE SEQUENCE [LARGE SCALE GENOMIC DNA]</scope>
    <source>
        <strain evidence="3">JCM 17459</strain>
    </source>
</reference>
<gene>
    <name evidence="2" type="ORF">GCM10022262_28300</name>
</gene>
<dbReference type="PANTHER" id="PTHR43433">
    <property type="entry name" value="HYDROLASE, ALPHA/BETA FOLD FAMILY PROTEIN"/>
    <property type="match status" value="1"/>
</dbReference>
<protein>
    <submittedName>
        <fullName evidence="2">Alpha/beta fold hydrolase</fullName>
    </submittedName>
</protein>
<dbReference type="InterPro" id="IPR050471">
    <property type="entry name" value="AB_hydrolase"/>
</dbReference>
<dbReference type="Gene3D" id="3.40.50.1820">
    <property type="entry name" value="alpha/beta hydrolase"/>
    <property type="match status" value="1"/>
</dbReference>
<dbReference type="GO" id="GO:0016787">
    <property type="term" value="F:hydrolase activity"/>
    <property type="evidence" value="ECO:0007669"/>
    <property type="project" value="UniProtKB-KW"/>
</dbReference>
<dbReference type="PANTHER" id="PTHR43433:SF1">
    <property type="entry name" value="BLL5160 PROTEIN"/>
    <property type="match status" value="1"/>
</dbReference>
<dbReference type="SUPFAM" id="SSF53474">
    <property type="entry name" value="alpha/beta-Hydrolases"/>
    <property type="match status" value="1"/>
</dbReference>
<evidence type="ECO:0000259" key="1">
    <source>
        <dbReference type="Pfam" id="PF12697"/>
    </source>
</evidence>
<organism evidence="2 3">
    <name type="scientific">Georgenia daeguensis</name>
    <dbReference type="NCBI Taxonomy" id="908355"/>
    <lineage>
        <taxon>Bacteria</taxon>
        <taxon>Bacillati</taxon>
        <taxon>Actinomycetota</taxon>
        <taxon>Actinomycetes</taxon>
        <taxon>Micrococcales</taxon>
        <taxon>Bogoriellaceae</taxon>
        <taxon>Georgenia</taxon>
    </lineage>
</organism>
<keyword evidence="2" id="KW-0378">Hydrolase</keyword>
<keyword evidence="3" id="KW-1185">Reference proteome</keyword>
<evidence type="ECO:0000313" key="2">
    <source>
        <dbReference type="EMBL" id="GAA4288470.1"/>
    </source>
</evidence>
<accession>A0ABP8EWW5</accession>
<dbReference type="InterPro" id="IPR000073">
    <property type="entry name" value="AB_hydrolase_1"/>
</dbReference>